<dbReference type="PANTHER" id="PTHR35369">
    <property type="entry name" value="BLR3025 PROTEIN-RELATED"/>
    <property type="match status" value="1"/>
</dbReference>
<name>A0A6M0JXI5_9GAMM</name>
<dbReference type="InterPro" id="IPR001126">
    <property type="entry name" value="UmuC"/>
</dbReference>
<evidence type="ECO:0000313" key="4">
    <source>
        <dbReference type="EMBL" id="NEV62220.1"/>
    </source>
</evidence>
<dbReference type="InterPro" id="IPR050356">
    <property type="entry name" value="SulA_CellDiv_inhibitor"/>
</dbReference>
<evidence type="ECO:0000256" key="1">
    <source>
        <dbReference type="ARBA" id="ARBA00010945"/>
    </source>
</evidence>
<dbReference type="CDD" id="cd03468">
    <property type="entry name" value="PolY_like"/>
    <property type="match status" value="1"/>
</dbReference>
<dbReference type="InterPro" id="IPR043502">
    <property type="entry name" value="DNA/RNA_pol_sf"/>
</dbReference>
<dbReference type="EMBL" id="JAAIJQ010000024">
    <property type="protein sequence ID" value="NEV62220.1"/>
    <property type="molecule type" value="Genomic_DNA"/>
</dbReference>
<dbReference type="Proteomes" id="UP000483379">
    <property type="component" value="Unassembled WGS sequence"/>
</dbReference>
<dbReference type="Gene3D" id="3.30.70.270">
    <property type="match status" value="1"/>
</dbReference>
<sequence>MDRTASVELPAFPLQLLLKQHPDWRGHPAAVVDRDTPGGVLLWVNEAARSARIRTGMRFATALSLNGDLRAAEVPEARIDQAVAAIAKRLRRHTPHVEPAKREPGVFWLDASGLEGLYPSLMHWASGVEADLGAQRLQATIVVGFRRFAAYALAKSSRGVHILSDPDEEQGALQRVRLDRLAIEPRARDALAKLGVLTIGQLLKLSPEGMRRRYGAAVFELHRLASGDLGVPLQPERPREPVMASIALDHVETDAERLMHLIERLLTPLLDALSGRSQVLDELRLLFRFERLGLHKEYIRPAAPTLDAPQLLELIALRLAGTQLPDGVEEVCLLAHAITPEQQQLELLAERPQRDLDAANRSLARVRAMLGDQALTRARLSAGHLPENGFDWEPFPQLEPARPMPIAHRRLIRRFYRQPIPLPPRPRQEPDGWMLHGLEQGPVVRVSGPYVVAGGWWIRQVHREYHFAETQKGELLWVFYDRVRRRWLIHGRVE</sequence>
<dbReference type="Pfam" id="PF00817">
    <property type="entry name" value="IMS"/>
    <property type="match status" value="1"/>
</dbReference>
<protein>
    <submittedName>
        <fullName evidence="4">DNA polymerase Y family protein</fullName>
    </submittedName>
</protein>
<gene>
    <name evidence="4" type="ORF">G3446_10005</name>
</gene>
<dbReference type="RefSeq" id="WP_164452694.1">
    <property type="nucleotide sequence ID" value="NZ_JAAIJQ010000024.1"/>
</dbReference>
<evidence type="ECO:0000313" key="5">
    <source>
        <dbReference type="Proteomes" id="UP000483379"/>
    </source>
</evidence>
<dbReference type="PANTHER" id="PTHR35369:SF2">
    <property type="entry name" value="BLR3025 PROTEIN"/>
    <property type="match status" value="1"/>
</dbReference>
<evidence type="ECO:0000256" key="2">
    <source>
        <dbReference type="ARBA" id="ARBA00022763"/>
    </source>
</evidence>
<proteinExistence type="inferred from homology"/>
<reference evidence="4 5" key="1">
    <citation type="submission" date="2020-02" db="EMBL/GenBank/DDBJ databases">
        <title>Genome sequences of Thiorhodococcus mannitoliphagus and Thiorhodococcus minor, purple sulfur photosynthetic bacteria in the gammaproteobacterial family, Chromatiaceae.</title>
        <authorList>
            <person name="Aviles F.A."/>
            <person name="Meyer T.E."/>
            <person name="Kyndt J.A."/>
        </authorList>
    </citation>
    <scope>NUCLEOTIDE SEQUENCE [LARGE SCALE GENOMIC DNA]</scope>
    <source>
        <strain evidence="4 5">DSM 11518</strain>
    </source>
</reference>
<keyword evidence="5" id="KW-1185">Reference proteome</keyword>
<dbReference type="Gene3D" id="3.40.1170.60">
    <property type="match status" value="1"/>
</dbReference>
<accession>A0A6M0JXI5</accession>
<comment type="caution">
    <text evidence="4">The sequence shown here is derived from an EMBL/GenBank/DDBJ whole genome shotgun (WGS) entry which is preliminary data.</text>
</comment>
<dbReference type="InterPro" id="IPR043128">
    <property type="entry name" value="Rev_trsase/Diguanyl_cyclase"/>
</dbReference>
<dbReference type="GO" id="GO:0006281">
    <property type="term" value="P:DNA repair"/>
    <property type="evidence" value="ECO:0007669"/>
    <property type="project" value="InterPro"/>
</dbReference>
<evidence type="ECO:0000259" key="3">
    <source>
        <dbReference type="Pfam" id="PF00817"/>
    </source>
</evidence>
<organism evidence="4 5">
    <name type="scientific">Thiorhodococcus minor</name>
    <dbReference type="NCBI Taxonomy" id="57489"/>
    <lineage>
        <taxon>Bacteria</taxon>
        <taxon>Pseudomonadati</taxon>
        <taxon>Pseudomonadota</taxon>
        <taxon>Gammaproteobacteria</taxon>
        <taxon>Chromatiales</taxon>
        <taxon>Chromatiaceae</taxon>
        <taxon>Thiorhodococcus</taxon>
    </lineage>
</organism>
<dbReference type="SUPFAM" id="SSF56672">
    <property type="entry name" value="DNA/RNA polymerases"/>
    <property type="match status" value="1"/>
</dbReference>
<feature type="domain" description="UmuC" evidence="3">
    <location>
        <begin position="10"/>
        <end position="150"/>
    </location>
</feature>
<keyword evidence="2" id="KW-0227">DNA damage</keyword>
<dbReference type="AlphaFoldDB" id="A0A6M0JXI5"/>
<comment type="similarity">
    <text evidence="1">Belongs to the DNA polymerase type-Y family.</text>
</comment>